<proteinExistence type="predicted"/>
<reference evidence="1" key="1">
    <citation type="journal article" date="2020" name="MBio">
        <title>'Candidatus Ethanoperedens,' a Thermophilic Genus of Archaea Mediating the Anaerobic Oxidation of Ethane.</title>
        <authorList>
            <person name="Hahn C.J."/>
            <person name="Laso-Perez R."/>
            <person name="Vulcano F."/>
            <person name="Vaziourakis K.M."/>
            <person name="Stokke R."/>
            <person name="Steen I.H."/>
            <person name="Teske A."/>
            <person name="Boetius A."/>
            <person name="Liebeke M."/>
            <person name="Amann R."/>
            <person name="Knittel K."/>
            <person name="Wegener G."/>
        </authorList>
    </citation>
    <scope>NUCLEOTIDE SEQUENCE</scope>
    <source>
        <strain evidence="1">GoM-Arc1-LC-WB58</strain>
    </source>
</reference>
<dbReference type="Proteomes" id="UP000606580">
    <property type="component" value="Unassembled WGS sequence"/>
</dbReference>
<dbReference type="AlphaFoldDB" id="A0A848DAQ1"/>
<dbReference type="InterPro" id="IPR022453">
    <property type="entry name" value="Znf_MqsA-type"/>
</dbReference>
<gene>
    <name evidence="1" type="ORF">GIS02_05960</name>
</gene>
<protein>
    <submittedName>
        <fullName evidence="1">YgiT-type zinc finger protein</fullName>
    </submittedName>
</protein>
<dbReference type="Gene3D" id="3.10.20.860">
    <property type="match status" value="1"/>
</dbReference>
<comment type="caution">
    <text evidence="1">The sequence shown here is derived from an EMBL/GenBank/DDBJ whole genome shotgun (WGS) entry which is preliminary data.</text>
</comment>
<evidence type="ECO:0000313" key="2">
    <source>
        <dbReference type="Proteomes" id="UP000606580"/>
    </source>
</evidence>
<organism evidence="1 2">
    <name type="scientific">Candidatus Ethanoperedens thermophilum</name>
    <dbReference type="NCBI Taxonomy" id="2766897"/>
    <lineage>
        <taxon>Archaea</taxon>
        <taxon>Methanobacteriati</taxon>
        <taxon>Methanobacteriota</taxon>
        <taxon>Stenosarchaea group</taxon>
        <taxon>Methanomicrobia</taxon>
        <taxon>Methanosarcinales</taxon>
        <taxon>Methanosarcinales incertae sedis</taxon>
        <taxon>GOM Arc I cluster</taxon>
        <taxon>Candidatus Ethanoperedens</taxon>
    </lineage>
</organism>
<name>A0A848DAQ1_9EURY</name>
<accession>A0A848DAQ1</accession>
<sequence length="46" mass="5140">MEPCSICDGEMERKKMEVIKKVGEKVVVVKDVPAWVCSSAEKDISQ</sequence>
<dbReference type="NCBIfam" id="TIGR03831">
    <property type="entry name" value="YgiT_finger"/>
    <property type="match status" value="1"/>
</dbReference>
<evidence type="ECO:0000313" key="1">
    <source>
        <dbReference type="EMBL" id="NMG83728.1"/>
    </source>
</evidence>
<dbReference type="EMBL" id="WNEG01000101">
    <property type="protein sequence ID" value="NMG83728.1"/>
    <property type="molecule type" value="Genomic_DNA"/>
</dbReference>